<reference evidence="1 2" key="2">
    <citation type="submission" date="2018-03" db="EMBL/GenBank/DDBJ databases">
        <title>The ancient ancestry and fast evolution of plastids.</title>
        <authorList>
            <person name="Moore K.R."/>
            <person name="Magnabosco C."/>
            <person name="Momper L."/>
            <person name="Gold D.A."/>
            <person name="Bosak T."/>
            <person name="Fournier G.P."/>
        </authorList>
    </citation>
    <scope>NUCLEOTIDE SEQUENCE [LARGE SCALE GENOMIC DNA]</scope>
    <source>
        <strain evidence="1 2">ULC007</strain>
    </source>
</reference>
<dbReference type="OrthoDB" id="9815116at2"/>
<accession>A0A2T1DDG4</accession>
<name>A0A2T1DDG4_9CYAN</name>
<dbReference type="Proteomes" id="UP000238634">
    <property type="component" value="Unassembled WGS sequence"/>
</dbReference>
<dbReference type="EMBL" id="PVWG01000016">
    <property type="protein sequence ID" value="PSB18550.1"/>
    <property type="molecule type" value="Genomic_DNA"/>
</dbReference>
<evidence type="ECO:0000313" key="2">
    <source>
        <dbReference type="Proteomes" id="UP000238634"/>
    </source>
</evidence>
<protein>
    <recommendedName>
        <fullName evidence="3">Type I restriction enzyme R protein N-terminal domain-containing protein</fullName>
    </recommendedName>
</protein>
<comment type="caution">
    <text evidence="1">The sequence shown here is derived from an EMBL/GenBank/DDBJ whole genome shotgun (WGS) entry which is preliminary data.</text>
</comment>
<dbReference type="RefSeq" id="WP_073072424.1">
    <property type="nucleotide sequence ID" value="NZ_PVWG01000016.1"/>
</dbReference>
<keyword evidence="2" id="KW-1185">Reference proteome</keyword>
<proteinExistence type="predicted"/>
<organism evidence="1 2">
    <name type="scientific">Phormidesmis priestleyi ULC007</name>
    <dbReference type="NCBI Taxonomy" id="1920490"/>
    <lineage>
        <taxon>Bacteria</taxon>
        <taxon>Bacillati</taxon>
        <taxon>Cyanobacteriota</taxon>
        <taxon>Cyanophyceae</taxon>
        <taxon>Leptolyngbyales</taxon>
        <taxon>Leptolyngbyaceae</taxon>
        <taxon>Phormidesmis</taxon>
    </lineage>
</organism>
<sequence length="120" mass="14060">MPIEVPSFYNPEHCHNESEVESKFIVHYLLSALGYSPQSWRQEVTFGSIRLDFLAVAVNIFGHRSHLQLIIEAKHPRQNLDRHTRKFRRYLTLLNIRYGILALHCDGDVPEMLLHQPKTL</sequence>
<evidence type="ECO:0000313" key="1">
    <source>
        <dbReference type="EMBL" id="PSB18550.1"/>
    </source>
</evidence>
<gene>
    <name evidence="1" type="ORF">C7B65_14725</name>
</gene>
<dbReference type="AlphaFoldDB" id="A0A2T1DDG4"/>
<reference evidence="1 2" key="1">
    <citation type="submission" date="2018-02" db="EMBL/GenBank/DDBJ databases">
        <authorList>
            <person name="Cohen D.B."/>
            <person name="Kent A.D."/>
        </authorList>
    </citation>
    <scope>NUCLEOTIDE SEQUENCE [LARGE SCALE GENOMIC DNA]</scope>
    <source>
        <strain evidence="1 2">ULC007</strain>
    </source>
</reference>
<evidence type="ECO:0008006" key="3">
    <source>
        <dbReference type="Google" id="ProtNLM"/>
    </source>
</evidence>
<dbReference type="STRING" id="1920490.GCA_001895925_00330"/>